<organism evidence="4 6">
    <name type="scientific">Encephalitozoon hellem</name>
    <name type="common">Microsporidian parasite</name>
    <dbReference type="NCBI Taxonomy" id="27973"/>
    <lineage>
        <taxon>Eukaryota</taxon>
        <taxon>Fungi</taxon>
        <taxon>Fungi incertae sedis</taxon>
        <taxon>Microsporidia</taxon>
        <taxon>Unikaryonidae</taxon>
        <taxon>Encephalitozoon</taxon>
    </lineage>
</organism>
<dbReference type="Proteomes" id="UP001217963">
    <property type="component" value="Chromosome V"/>
</dbReference>
<dbReference type="InterPro" id="IPR002842">
    <property type="entry name" value="ATPase_V1_Esu"/>
</dbReference>
<dbReference type="Gene3D" id="6.10.250.1620">
    <property type="match status" value="1"/>
</dbReference>
<dbReference type="AlphaFoldDB" id="A0A9Q9F892"/>
<evidence type="ECO:0000313" key="7">
    <source>
        <dbReference type="Proteomes" id="UP001217963"/>
    </source>
</evidence>
<name>A0A9Q9F892_ENCHE</name>
<dbReference type="PANTHER" id="PTHR45715">
    <property type="entry name" value="ATPASE H+-TRANSPORTING V1 SUBUNIT E1A-RELATED"/>
    <property type="match status" value="1"/>
</dbReference>
<reference evidence="5 7" key="2">
    <citation type="submission" date="2023-02" db="EMBL/GenBank/DDBJ databases">
        <title>Encephalitozoon hellem ATCC 50451 complete genome.</title>
        <authorList>
            <person name="Mascarenhas dos Santos A.C."/>
            <person name="Julian A.T."/>
            <person name="Pombert J.-F."/>
        </authorList>
    </citation>
    <scope>NUCLEOTIDE SEQUENCE [LARGE SCALE GENOMIC DNA]</scope>
    <source>
        <strain evidence="5 7">ATCC 50451</strain>
    </source>
</reference>
<dbReference type="InterPro" id="IPR038495">
    <property type="entry name" value="ATPase_E_C"/>
</dbReference>
<gene>
    <name evidence="4" type="ORF">GPU96_05g08720</name>
    <name evidence="5" type="ORF">PFJ87_05g00580</name>
</gene>
<dbReference type="GO" id="GO:0046961">
    <property type="term" value="F:proton-transporting ATPase activity, rotational mechanism"/>
    <property type="evidence" value="ECO:0007669"/>
    <property type="project" value="InterPro"/>
</dbReference>
<keyword evidence="7" id="KW-1185">Reference proteome</keyword>
<protein>
    <submittedName>
        <fullName evidence="4">Vacuolar ATP synthase subunit E</fullName>
    </submittedName>
</protein>
<dbReference type="GO" id="GO:0033178">
    <property type="term" value="C:proton-transporting two-sector ATPase complex, catalytic domain"/>
    <property type="evidence" value="ECO:0007669"/>
    <property type="project" value="InterPro"/>
</dbReference>
<evidence type="ECO:0000313" key="6">
    <source>
        <dbReference type="Proteomes" id="UP001059546"/>
    </source>
</evidence>
<accession>A0A9Q9F892</accession>
<evidence type="ECO:0000256" key="2">
    <source>
        <dbReference type="ARBA" id="ARBA00022448"/>
    </source>
</evidence>
<comment type="similarity">
    <text evidence="1">Belongs to the V-ATPase E subunit family.</text>
</comment>
<dbReference type="SUPFAM" id="SSF160527">
    <property type="entry name" value="V-type ATPase subunit E-like"/>
    <property type="match status" value="1"/>
</dbReference>
<evidence type="ECO:0000313" key="5">
    <source>
        <dbReference type="EMBL" id="WEL38590.1"/>
    </source>
</evidence>
<dbReference type="EMBL" id="CP119066">
    <property type="protein sequence ID" value="WEL38590.1"/>
    <property type="molecule type" value="Genomic_DNA"/>
</dbReference>
<dbReference type="Pfam" id="PF01991">
    <property type="entry name" value="vATP-synt_E"/>
    <property type="match status" value="1"/>
</dbReference>
<keyword evidence="3" id="KW-0406">Ion transport</keyword>
<dbReference type="Proteomes" id="UP001059546">
    <property type="component" value="Chromosome V"/>
</dbReference>
<dbReference type="OrthoDB" id="10263003at2759"/>
<dbReference type="Gene3D" id="3.30.2320.30">
    <property type="entry name" value="ATP synthase, E subunit, C-terminal"/>
    <property type="match status" value="1"/>
</dbReference>
<evidence type="ECO:0000313" key="4">
    <source>
        <dbReference type="EMBL" id="UTX43133.1"/>
    </source>
</evidence>
<evidence type="ECO:0000256" key="1">
    <source>
        <dbReference type="ARBA" id="ARBA00005901"/>
    </source>
</evidence>
<sequence length="198" mass="23171">MDRVPSKDIERMMAFINHEADEKIKEMKIKATQEYNAEKARIIKEETSRIENGFVMKQKEIEKKRVMAENSLANTYKQKYLGERVKILNEIYKEVLEICSKEPLSPLLIAQCAEKISEEEFIVYCNKKDKKVVEKECKNVEIREMVPEGVGGVLLCSKDYSTIVDNSFASRLETIKSTFEAEINKIIFRYFEKFTLFL</sequence>
<dbReference type="EMBL" id="CP075151">
    <property type="protein sequence ID" value="UTX43133.1"/>
    <property type="molecule type" value="Genomic_DNA"/>
</dbReference>
<evidence type="ECO:0000256" key="3">
    <source>
        <dbReference type="ARBA" id="ARBA00023065"/>
    </source>
</evidence>
<proteinExistence type="inferred from homology"/>
<keyword evidence="2" id="KW-0813">Transport</keyword>
<reference evidence="4" key="1">
    <citation type="submission" date="2021-05" db="EMBL/GenBank/DDBJ databases">
        <title>Encephalitozoon hellem ATCC 50604 Complete Genome.</title>
        <authorList>
            <person name="Mascarenhas dos Santos A.C."/>
            <person name="Julian A.T."/>
            <person name="Pombert J.-F."/>
        </authorList>
    </citation>
    <scope>NUCLEOTIDE SEQUENCE</scope>
    <source>
        <strain evidence="4">ATCC 50604</strain>
    </source>
</reference>